<evidence type="ECO:0000256" key="2">
    <source>
        <dbReference type="ARBA" id="ARBA00022679"/>
    </source>
</evidence>
<accession>A0ABX1EA28</accession>
<evidence type="ECO:0000259" key="6">
    <source>
        <dbReference type="Pfam" id="PF07109"/>
    </source>
</evidence>
<evidence type="ECO:0000256" key="1">
    <source>
        <dbReference type="ARBA" id="ARBA00022603"/>
    </source>
</evidence>
<dbReference type="GO" id="GO:0032259">
    <property type="term" value="P:methylation"/>
    <property type="evidence" value="ECO:0007669"/>
    <property type="project" value="UniProtKB-KW"/>
</dbReference>
<dbReference type="Gene3D" id="3.40.50.150">
    <property type="entry name" value="Vaccinia Virus protein VP39"/>
    <property type="match status" value="1"/>
</dbReference>
<dbReference type="Proteomes" id="UP000787635">
    <property type="component" value="Unassembled WGS sequence"/>
</dbReference>
<name>A0ABX1EA28_9PROT</name>
<keyword evidence="2 7" id="KW-0808">Transferase</keyword>
<organism evidence="7 8">
    <name type="scientific">Falsiroseomonas selenitidurans</name>
    <dbReference type="NCBI Taxonomy" id="2716335"/>
    <lineage>
        <taxon>Bacteria</taxon>
        <taxon>Pseudomonadati</taxon>
        <taxon>Pseudomonadota</taxon>
        <taxon>Alphaproteobacteria</taxon>
        <taxon>Acetobacterales</taxon>
        <taxon>Roseomonadaceae</taxon>
        <taxon>Falsiroseomonas</taxon>
    </lineage>
</organism>
<reference evidence="7 8" key="1">
    <citation type="submission" date="2020-03" db="EMBL/GenBank/DDBJ databases">
        <title>Roseomonas selenitidurans sp. nov. isolated from urban soil.</title>
        <authorList>
            <person name="Liu H."/>
        </authorList>
    </citation>
    <scope>NUCLEOTIDE SEQUENCE [LARGE SCALE GENOMIC DNA]</scope>
    <source>
        <strain evidence="7 8">BU-1</strain>
    </source>
</reference>
<dbReference type="PANTHER" id="PTHR43464:SF19">
    <property type="entry name" value="UBIQUINONE BIOSYNTHESIS O-METHYLTRANSFERASE, MITOCHONDRIAL"/>
    <property type="match status" value="1"/>
</dbReference>
<dbReference type="Pfam" id="PF07109">
    <property type="entry name" value="Mg-por_mtran_C"/>
    <property type="match status" value="1"/>
</dbReference>
<evidence type="ECO:0000313" key="8">
    <source>
        <dbReference type="Proteomes" id="UP000787635"/>
    </source>
</evidence>
<dbReference type="CDD" id="cd02440">
    <property type="entry name" value="AdoMet_MTases"/>
    <property type="match status" value="1"/>
</dbReference>
<dbReference type="InterPro" id="IPR029063">
    <property type="entry name" value="SAM-dependent_MTases_sf"/>
</dbReference>
<dbReference type="RefSeq" id="WP_168034533.1">
    <property type="nucleotide sequence ID" value="NZ_JAAVNE010000055.1"/>
</dbReference>
<evidence type="ECO:0000259" key="5">
    <source>
        <dbReference type="Pfam" id="PF05175"/>
    </source>
</evidence>
<dbReference type="PANTHER" id="PTHR43464">
    <property type="entry name" value="METHYLTRANSFERASE"/>
    <property type="match status" value="1"/>
</dbReference>
<keyword evidence="8" id="KW-1185">Reference proteome</keyword>
<dbReference type="Pfam" id="PF05175">
    <property type="entry name" value="MTS"/>
    <property type="match status" value="1"/>
</dbReference>
<dbReference type="PROSITE" id="PS51556">
    <property type="entry name" value="SAM_MT_MG_PIX"/>
    <property type="match status" value="1"/>
</dbReference>
<proteinExistence type="predicted"/>
<dbReference type="InterPro" id="IPR010940">
    <property type="entry name" value="Mg_prot_MeTrfase_C"/>
</dbReference>
<dbReference type="NCBIfam" id="TIGR02021">
    <property type="entry name" value="BchM-ChlM"/>
    <property type="match status" value="1"/>
</dbReference>
<sequence length="233" mass="25367">MPTATYATRRGELETYFDRTAVQAWERLTSDAPVSGIRATVRAGRDAMRGRLLSWLPPDLRGKRVLDAGCGTGALAVEAARRGAEVVAVDISPRLVALGQDRAAGQHGAGRVSFHVGDMLDPAFGRFDHVVGMDCLIHYKPADVLRALAGLAARTERSILFTFAPRTAFLMAFLVVGRLVPRGDRSPAIVPVAEARLRRMVQADPAMTGWHPVRTHRVASGFYTSQALELVRR</sequence>
<keyword evidence="3" id="KW-0949">S-adenosyl-L-methionine</keyword>
<gene>
    <name evidence="7" type="ORF">HEQ75_23330</name>
</gene>
<evidence type="ECO:0000256" key="3">
    <source>
        <dbReference type="ARBA" id="ARBA00022691"/>
    </source>
</evidence>
<keyword evidence="1 7" id="KW-0489">Methyltransferase</keyword>
<dbReference type="InterPro" id="IPR007848">
    <property type="entry name" value="Small_mtfrase_dom"/>
</dbReference>
<feature type="domain" description="Methyltransferase small" evidence="5">
    <location>
        <begin position="52"/>
        <end position="131"/>
    </location>
</feature>
<dbReference type="EMBL" id="JAAVNE010000055">
    <property type="protein sequence ID" value="NKC33813.1"/>
    <property type="molecule type" value="Genomic_DNA"/>
</dbReference>
<feature type="domain" description="Magnesium-protoporphyrin IX methyltransferase C-terminal" evidence="6">
    <location>
        <begin position="133"/>
        <end position="232"/>
    </location>
</feature>
<comment type="caution">
    <text evidence="7">The sequence shown here is derived from an EMBL/GenBank/DDBJ whole genome shotgun (WGS) entry which is preliminary data.</text>
</comment>
<dbReference type="InterPro" id="IPR010251">
    <property type="entry name" value="Mg_prot_MeTrfase"/>
</dbReference>
<evidence type="ECO:0000313" key="7">
    <source>
        <dbReference type="EMBL" id="NKC33813.1"/>
    </source>
</evidence>
<dbReference type="GO" id="GO:0046406">
    <property type="term" value="F:magnesium protoporphyrin IX methyltransferase activity"/>
    <property type="evidence" value="ECO:0007669"/>
    <property type="project" value="UniProtKB-EC"/>
</dbReference>
<evidence type="ECO:0000256" key="4">
    <source>
        <dbReference type="NCBIfam" id="TIGR02021"/>
    </source>
</evidence>
<dbReference type="SUPFAM" id="SSF53335">
    <property type="entry name" value="S-adenosyl-L-methionine-dependent methyltransferases"/>
    <property type="match status" value="1"/>
</dbReference>
<dbReference type="EC" id="2.1.1.11" evidence="4"/>
<protein>
    <recommendedName>
        <fullName evidence="4">Magnesium protoporphyrin IX methyltransferase</fullName>
        <ecNumber evidence="4">2.1.1.11</ecNumber>
    </recommendedName>
</protein>